<comment type="caution">
    <text evidence="7">The sequence shown here is derived from an EMBL/GenBank/DDBJ whole genome shotgun (WGS) entry which is preliminary data.</text>
</comment>
<evidence type="ECO:0000313" key="8">
    <source>
        <dbReference type="Proteomes" id="UP001295423"/>
    </source>
</evidence>
<dbReference type="GO" id="GO:0016020">
    <property type="term" value="C:membrane"/>
    <property type="evidence" value="ECO:0007669"/>
    <property type="project" value="UniProtKB-SubCell"/>
</dbReference>
<accession>A0AAD2FNI7</accession>
<evidence type="ECO:0000256" key="1">
    <source>
        <dbReference type="ARBA" id="ARBA00004606"/>
    </source>
</evidence>
<proteinExistence type="inferred from homology"/>
<dbReference type="AlphaFoldDB" id="A0AAD2FNI7"/>
<evidence type="ECO:0000256" key="3">
    <source>
        <dbReference type="ARBA" id="ARBA00022692"/>
    </source>
</evidence>
<dbReference type="PANTHER" id="PTHR23033:SF14">
    <property type="entry name" value="GLYCOPROTEIN-N-ACETYLGALACTOSAMINE 3-BETA-GALACTOSYLTRANSFERASE 1-RELATED"/>
    <property type="match status" value="1"/>
</dbReference>
<comment type="similarity">
    <text evidence="2">Belongs to the glycosyltransferase 31 family. Beta3-Gal-T subfamily.</text>
</comment>
<evidence type="ECO:0008006" key="9">
    <source>
        <dbReference type="Google" id="ProtNLM"/>
    </source>
</evidence>
<reference evidence="7" key="1">
    <citation type="submission" date="2023-08" db="EMBL/GenBank/DDBJ databases">
        <authorList>
            <person name="Audoor S."/>
            <person name="Bilcke G."/>
        </authorList>
    </citation>
    <scope>NUCLEOTIDE SEQUENCE</scope>
</reference>
<keyword evidence="4" id="KW-0735">Signal-anchor</keyword>
<dbReference type="Gene3D" id="3.90.550.50">
    <property type="match status" value="1"/>
</dbReference>
<dbReference type="GO" id="GO:0016263">
    <property type="term" value="F:glycoprotein-N-acetylgalactosamine 3-beta-galactosyltransferase activity"/>
    <property type="evidence" value="ECO:0007669"/>
    <property type="project" value="TreeGrafter"/>
</dbReference>
<keyword evidence="8" id="KW-1185">Reference proteome</keyword>
<dbReference type="PANTHER" id="PTHR23033">
    <property type="entry name" value="BETA1,3-GALACTOSYLTRANSFERASE"/>
    <property type="match status" value="1"/>
</dbReference>
<organism evidence="7 8">
    <name type="scientific">Cylindrotheca closterium</name>
    <dbReference type="NCBI Taxonomy" id="2856"/>
    <lineage>
        <taxon>Eukaryota</taxon>
        <taxon>Sar</taxon>
        <taxon>Stramenopiles</taxon>
        <taxon>Ochrophyta</taxon>
        <taxon>Bacillariophyta</taxon>
        <taxon>Bacillariophyceae</taxon>
        <taxon>Bacillariophycidae</taxon>
        <taxon>Bacillariales</taxon>
        <taxon>Bacillariaceae</taxon>
        <taxon>Cylindrotheca</taxon>
    </lineage>
</organism>
<evidence type="ECO:0000256" key="5">
    <source>
        <dbReference type="ARBA" id="ARBA00022989"/>
    </source>
</evidence>
<evidence type="ECO:0000256" key="2">
    <source>
        <dbReference type="ARBA" id="ARBA00006462"/>
    </source>
</evidence>
<name>A0AAD2FNI7_9STRA</name>
<keyword evidence="5" id="KW-1133">Transmembrane helix</keyword>
<keyword evidence="3" id="KW-0812">Transmembrane</keyword>
<protein>
    <recommendedName>
        <fullName evidence="9">Hexosyltransferase</fullName>
    </recommendedName>
</protein>
<evidence type="ECO:0000313" key="7">
    <source>
        <dbReference type="EMBL" id="CAJ1947273.1"/>
    </source>
</evidence>
<dbReference type="EMBL" id="CAKOGP040001725">
    <property type="protein sequence ID" value="CAJ1947273.1"/>
    <property type="molecule type" value="Genomic_DNA"/>
</dbReference>
<comment type="subcellular location">
    <subcellularLocation>
        <location evidence="1">Membrane</location>
        <topology evidence="1">Single-pass type II membrane protein</topology>
    </subcellularLocation>
</comment>
<evidence type="ECO:0000256" key="4">
    <source>
        <dbReference type="ARBA" id="ARBA00022968"/>
    </source>
</evidence>
<dbReference type="InterPro" id="IPR026050">
    <property type="entry name" value="C1GALT1/C1GALT1_chp1"/>
</dbReference>
<evidence type="ECO:0000256" key="6">
    <source>
        <dbReference type="ARBA" id="ARBA00023136"/>
    </source>
</evidence>
<keyword evidence="6" id="KW-0472">Membrane</keyword>
<sequence>MKVRLRLRPARKKKSNNAFKKTLFAVSLLVLSLLNVFTFSRFSSGWSKALVSFFTESSVIACPHNMTVDILSIGSVHRLNYLSAQQNTFASHCTVRNFFTATEKEDADPHCESKLSNQTVVAISNFCRRGHRWGRHGKRFMEYMSGSYAFHKWLFKKKNPQGWVCAQTRPAQALFNVLEKYRKQNESFPDYLMILDDDTYYNMKLFSDYFGPMDSSEPMVVAGCRVRSPVRHLNFTIPFGGYGTTVSKGWLEKMVTPISCPGDTDYCNTIQVASEIGEHAVFKNGMTVAELMYAYSTYEPFDQRENWTIGFCLHSDWFIAYFTNFYNLSNQVTDPDFANEPRARLGSIMESEINGGDAPHRRKICDMHSGNCHSDSVACHYSNPTEMKAITDIVRRENPQEFTLPEIDCIDCDEDDEPYYQEKAPILDIISLVRNGGDDDTANIDAQKKVIGSDEFVRSFFNISQSNTDDSSCSNTNMIDLSHANSIVLTCKSDKLLSPGTWLMNQLRNRYAQYAGDDLPRWICEQRRLIKGVSRFLLQYKQHIRTKKLPDYLLLLTDTTYFNVKVFREMLRNIANGVKSSTGKHYHPLDPLAVGGCMREYGISEEVSFRVPNLDFGILLNRATLEDLLTRIHCNKIETRKNPLCSIISESQIGERDVFKDGMTPVDLMNSFATADAHQDFKNWTVGMCFEAGWLLAYFIQFYTGTRATTTIPPESSLARVNSSLHAYLEPIQNVLCQYSGRDCNIDAPYCSGISADQMSAYRRN</sequence>
<gene>
    <name evidence="7" type="ORF">CYCCA115_LOCUS11064</name>
</gene>
<dbReference type="Proteomes" id="UP001295423">
    <property type="component" value="Unassembled WGS sequence"/>
</dbReference>